<dbReference type="InterPro" id="IPR001307">
    <property type="entry name" value="Thiosulphate_STrfase_CS"/>
</dbReference>
<dbReference type="CDD" id="cd00158">
    <property type="entry name" value="RHOD"/>
    <property type="match status" value="1"/>
</dbReference>
<dbReference type="Proteomes" id="UP000732378">
    <property type="component" value="Unassembled WGS sequence"/>
</dbReference>
<feature type="region of interest" description="Disordered" evidence="1">
    <location>
        <begin position="29"/>
        <end position="50"/>
    </location>
</feature>
<dbReference type="Pfam" id="PF00581">
    <property type="entry name" value="Rhodanese"/>
    <property type="match status" value="1"/>
</dbReference>
<evidence type="ECO:0000313" key="4">
    <source>
        <dbReference type="Proteomes" id="UP000732378"/>
    </source>
</evidence>
<dbReference type="PANTHER" id="PTHR43031:SF17">
    <property type="entry name" value="SULFURTRANSFERASE YTWF-RELATED"/>
    <property type="match status" value="1"/>
</dbReference>
<accession>A0ABS2MEV5</accession>
<protein>
    <submittedName>
        <fullName evidence="3">Rhodanese-related sulfurtransferase</fullName>
    </submittedName>
</protein>
<dbReference type="InterPro" id="IPR001763">
    <property type="entry name" value="Rhodanese-like_dom"/>
</dbReference>
<dbReference type="Gene3D" id="3.40.250.10">
    <property type="entry name" value="Rhodanese-like domain"/>
    <property type="match status" value="1"/>
</dbReference>
<dbReference type="PROSITE" id="PS00380">
    <property type="entry name" value="RHODANESE_1"/>
    <property type="match status" value="1"/>
</dbReference>
<reference evidence="3 4" key="1">
    <citation type="submission" date="2021-01" db="EMBL/GenBank/DDBJ databases">
        <title>Sequencing the genomes of 1000 actinobacteria strains.</title>
        <authorList>
            <person name="Klenk H.-P."/>
        </authorList>
    </citation>
    <scope>NUCLEOTIDE SEQUENCE [LARGE SCALE GENOMIC DNA]</scope>
    <source>
        <strain evidence="3 4">DSM 18239</strain>
    </source>
</reference>
<proteinExistence type="predicted"/>
<dbReference type="PANTHER" id="PTHR43031">
    <property type="entry name" value="FAD-DEPENDENT OXIDOREDUCTASE"/>
    <property type="match status" value="1"/>
</dbReference>
<keyword evidence="4" id="KW-1185">Reference proteome</keyword>
<evidence type="ECO:0000256" key="1">
    <source>
        <dbReference type="SAM" id="MobiDB-lite"/>
    </source>
</evidence>
<comment type="caution">
    <text evidence="3">The sequence shown here is derived from an EMBL/GenBank/DDBJ whole genome shotgun (WGS) entry which is preliminary data.</text>
</comment>
<dbReference type="SMART" id="SM00450">
    <property type="entry name" value="RHOD"/>
    <property type="match status" value="1"/>
</dbReference>
<sequence>MREIDIDQAAAALEQGATVVDVREPSEYADGHLPGAVNIPMGQLPGRTDELDKETTTYVVCASGNRSGAMTDFLTGSGFDAVNIAGGTSAWIRAGRPTEK</sequence>
<evidence type="ECO:0000313" key="3">
    <source>
        <dbReference type="EMBL" id="MBM7509722.1"/>
    </source>
</evidence>
<dbReference type="RefSeq" id="WP_193667602.1">
    <property type="nucleotide sequence ID" value="NZ_CAXICV010000052.1"/>
</dbReference>
<name>A0ABS2MEV5_9ACTN</name>
<evidence type="ECO:0000259" key="2">
    <source>
        <dbReference type="PROSITE" id="PS50206"/>
    </source>
</evidence>
<dbReference type="SUPFAM" id="SSF52821">
    <property type="entry name" value="Rhodanese/Cell cycle control phosphatase"/>
    <property type="match status" value="1"/>
</dbReference>
<dbReference type="InterPro" id="IPR036873">
    <property type="entry name" value="Rhodanese-like_dom_sf"/>
</dbReference>
<feature type="domain" description="Rhodanese" evidence="2">
    <location>
        <begin position="13"/>
        <end position="100"/>
    </location>
</feature>
<dbReference type="InterPro" id="IPR050229">
    <property type="entry name" value="GlpE_sulfurtransferase"/>
</dbReference>
<gene>
    <name evidence="3" type="ORF">JOE61_003536</name>
</gene>
<organism evidence="3 4">
    <name type="scientific">Nocardioides salarius</name>
    <dbReference type="NCBI Taxonomy" id="374513"/>
    <lineage>
        <taxon>Bacteria</taxon>
        <taxon>Bacillati</taxon>
        <taxon>Actinomycetota</taxon>
        <taxon>Actinomycetes</taxon>
        <taxon>Propionibacteriales</taxon>
        <taxon>Nocardioidaceae</taxon>
        <taxon>Nocardioides</taxon>
    </lineage>
</organism>
<dbReference type="PROSITE" id="PS50206">
    <property type="entry name" value="RHODANESE_3"/>
    <property type="match status" value="1"/>
</dbReference>
<dbReference type="EMBL" id="JAFBBZ010000001">
    <property type="protein sequence ID" value="MBM7509722.1"/>
    <property type="molecule type" value="Genomic_DNA"/>
</dbReference>